<sequence>MGRLGCIMANEERLDPTWSDSIHFKLFVLDGGVIKIDGGCARDRNRHRRNAHTHDLHGQTVQEAKRAVDTLLAVPLQLKSILDLRLIVGRGLHSGGGQAVLGPAILEYLKSVPAVKDVKYNPGNDGEILAVVDATGS</sequence>
<dbReference type="SUPFAM" id="SSF160443">
    <property type="entry name" value="SMR domain-like"/>
    <property type="match status" value="1"/>
</dbReference>
<evidence type="ECO:0000313" key="2">
    <source>
        <dbReference type="EMBL" id="CAD9202710.1"/>
    </source>
</evidence>
<dbReference type="InterPro" id="IPR036063">
    <property type="entry name" value="Smr_dom_sf"/>
</dbReference>
<dbReference type="EMBL" id="HBGG01009796">
    <property type="protein sequence ID" value="CAD9202710.1"/>
    <property type="molecule type" value="Transcribed_RNA"/>
</dbReference>
<reference evidence="2" key="1">
    <citation type="submission" date="2021-01" db="EMBL/GenBank/DDBJ databases">
        <authorList>
            <person name="Corre E."/>
            <person name="Pelletier E."/>
            <person name="Niang G."/>
            <person name="Scheremetjew M."/>
            <person name="Finn R."/>
            <person name="Kale V."/>
            <person name="Holt S."/>
            <person name="Cochrane G."/>
            <person name="Meng A."/>
            <person name="Brown T."/>
            <person name="Cohen L."/>
        </authorList>
    </citation>
    <scope>NUCLEOTIDE SEQUENCE</scope>
    <source>
        <strain evidence="2">PLY429</strain>
    </source>
</reference>
<protein>
    <recommendedName>
        <fullName evidence="1">Smr domain-containing protein</fullName>
    </recommendedName>
</protein>
<dbReference type="Pfam" id="PF01713">
    <property type="entry name" value="Smr"/>
    <property type="match status" value="1"/>
</dbReference>
<dbReference type="InterPro" id="IPR002625">
    <property type="entry name" value="Smr_dom"/>
</dbReference>
<dbReference type="Gene3D" id="3.30.1370.110">
    <property type="match status" value="1"/>
</dbReference>
<accession>A0A7S1SLP1</accession>
<gene>
    <name evidence="2" type="ORF">TCHU04912_LOCUS4943</name>
</gene>
<name>A0A7S1SLP1_9CHLO</name>
<feature type="domain" description="Smr" evidence="1">
    <location>
        <begin position="55"/>
        <end position="133"/>
    </location>
</feature>
<dbReference type="SMART" id="SM00463">
    <property type="entry name" value="SMR"/>
    <property type="match status" value="1"/>
</dbReference>
<dbReference type="PANTHER" id="PTHR46535:SF1">
    <property type="entry name" value="NEDD4-BINDING PROTEIN 2"/>
    <property type="match status" value="1"/>
</dbReference>
<proteinExistence type="predicted"/>
<dbReference type="PROSITE" id="PS50828">
    <property type="entry name" value="SMR"/>
    <property type="match status" value="1"/>
</dbReference>
<dbReference type="PANTHER" id="PTHR46535">
    <property type="entry name" value="NEDD4-BINDING PROTEIN 2"/>
    <property type="match status" value="1"/>
</dbReference>
<organism evidence="2">
    <name type="scientific">Tetraselmis chuii</name>
    <dbReference type="NCBI Taxonomy" id="63592"/>
    <lineage>
        <taxon>Eukaryota</taxon>
        <taxon>Viridiplantae</taxon>
        <taxon>Chlorophyta</taxon>
        <taxon>core chlorophytes</taxon>
        <taxon>Chlorodendrophyceae</taxon>
        <taxon>Chlorodendrales</taxon>
        <taxon>Chlorodendraceae</taxon>
        <taxon>Tetraselmis</taxon>
    </lineage>
</organism>
<dbReference type="InterPro" id="IPR052772">
    <property type="entry name" value="Endo/PolyKinase_Domain-Protein"/>
</dbReference>
<evidence type="ECO:0000259" key="1">
    <source>
        <dbReference type="PROSITE" id="PS50828"/>
    </source>
</evidence>
<dbReference type="GO" id="GO:0004519">
    <property type="term" value="F:endonuclease activity"/>
    <property type="evidence" value="ECO:0007669"/>
    <property type="project" value="TreeGrafter"/>
</dbReference>
<dbReference type="GO" id="GO:0005634">
    <property type="term" value="C:nucleus"/>
    <property type="evidence" value="ECO:0007669"/>
    <property type="project" value="TreeGrafter"/>
</dbReference>
<dbReference type="AlphaFoldDB" id="A0A7S1SLP1"/>